<organism evidence="2 3">
    <name type="scientific">Candidatus Berkelbacteria bacterium RIFOXYA2_FULL_43_10</name>
    <dbReference type="NCBI Taxonomy" id="1797472"/>
    <lineage>
        <taxon>Bacteria</taxon>
        <taxon>Candidatus Berkelbacteria</taxon>
    </lineage>
</organism>
<accession>A0A1F5EF03</accession>
<dbReference type="InterPro" id="IPR048846">
    <property type="entry name" value="PaaX-like_central"/>
</dbReference>
<dbReference type="EMBL" id="MEZY01000005">
    <property type="protein sequence ID" value="OGD65794.1"/>
    <property type="molecule type" value="Genomic_DNA"/>
</dbReference>
<name>A0A1F5EF03_9BACT</name>
<feature type="domain" description="Transcriptional repressor PaaX-like central Cas2-like" evidence="1">
    <location>
        <begin position="103"/>
        <end position="179"/>
    </location>
</feature>
<dbReference type="InterPro" id="IPR036388">
    <property type="entry name" value="WH-like_DNA-bd_sf"/>
</dbReference>
<evidence type="ECO:0000313" key="2">
    <source>
        <dbReference type="EMBL" id="OGD65794.1"/>
    </source>
</evidence>
<dbReference type="GO" id="GO:0006351">
    <property type="term" value="P:DNA-templated transcription"/>
    <property type="evidence" value="ECO:0007669"/>
    <property type="project" value="TreeGrafter"/>
</dbReference>
<evidence type="ECO:0000313" key="3">
    <source>
        <dbReference type="Proteomes" id="UP000178583"/>
    </source>
</evidence>
<dbReference type="Gene3D" id="3.30.70.2650">
    <property type="match status" value="1"/>
</dbReference>
<comment type="caution">
    <text evidence="2">The sequence shown here is derived from an EMBL/GenBank/DDBJ whole genome shotgun (WGS) entry which is preliminary data.</text>
</comment>
<evidence type="ECO:0000259" key="1">
    <source>
        <dbReference type="Pfam" id="PF20803"/>
    </source>
</evidence>
<proteinExistence type="predicted"/>
<dbReference type="STRING" id="1797472.A2215_01090"/>
<dbReference type="PANTHER" id="PTHR30319">
    <property type="entry name" value="PHENYLACETIC ACID REGULATOR-RELATED TRANSCRIPTIONAL REPRESSOR"/>
    <property type="match status" value="1"/>
</dbReference>
<dbReference type="AlphaFoldDB" id="A0A1F5EF03"/>
<reference evidence="2 3" key="1">
    <citation type="journal article" date="2016" name="Nat. Commun.">
        <title>Thousands of microbial genomes shed light on interconnected biogeochemical processes in an aquifer system.</title>
        <authorList>
            <person name="Anantharaman K."/>
            <person name="Brown C.T."/>
            <person name="Hug L.A."/>
            <person name="Sharon I."/>
            <person name="Castelle C.J."/>
            <person name="Probst A.J."/>
            <person name="Thomas B.C."/>
            <person name="Singh A."/>
            <person name="Wilkins M.J."/>
            <person name="Karaoz U."/>
            <person name="Brodie E.L."/>
            <person name="Williams K.H."/>
            <person name="Hubbard S.S."/>
            <person name="Banfield J.F."/>
        </authorList>
    </citation>
    <scope>NUCLEOTIDE SEQUENCE [LARGE SCALE GENOMIC DNA]</scope>
</reference>
<dbReference type="PANTHER" id="PTHR30319:SF1">
    <property type="entry name" value="TRANSCRIPTIONAL REPRESSOR PAAX"/>
    <property type="match status" value="1"/>
</dbReference>
<dbReference type="Proteomes" id="UP000178583">
    <property type="component" value="Unassembled WGS sequence"/>
</dbReference>
<dbReference type="SUPFAM" id="SSF143430">
    <property type="entry name" value="TTP0101/SSO1404-like"/>
    <property type="match status" value="1"/>
</dbReference>
<protein>
    <recommendedName>
        <fullName evidence="1">Transcriptional repressor PaaX-like central Cas2-like domain-containing protein</fullName>
    </recommendedName>
</protein>
<dbReference type="Gene3D" id="1.10.10.10">
    <property type="entry name" value="Winged helix-like DNA-binding domain superfamily/Winged helix DNA-binding domain"/>
    <property type="match status" value="1"/>
</dbReference>
<gene>
    <name evidence="2" type="ORF">A2215_01090</name>
</gene>
<sequence>MEKETKEIIKLTVYEILKALGEGVAIFAVSFEKDWKKKREFENWLVERKSDRSEFSRKIYYLKQKGYIRRLYEGKEVYTELTKKGKKRFTQVQMEHMEVPRPKKWDKKWRIIIFDIPEKKKEIRNAIRRKLYQIGFVQVQKSVFIHPFECTAEVNLICNYFGGRKYLKYMIAEILEGEESVVEEFIDKGVLLLTDLE</sequence>
<dbReference type="Pfam" id="PF20803">
    <property type="entry name" value="PaaX_M"/>
    <property type="match status" value="1"/>
</dbReference>